<reference evidence="1" key="1">
    <citation type="submission" date="2022-07" db="EMBL/GenBank/DDBJ databases">
        <title>Phylogenomic reconstructions and comparative analyses of Kickxellomycotina fungi.</title>
        <authorList>
            <person name="Reynolds N.K."/>
            <person name="Stajich J.E."/>
            <person name="Barry K."/>
            <person name="Grigoriev I.V."/>
            <person name="Crous P."/>
            <person name="Smith M.E."/>
        </authorList>
    </citation>
    <scope>NUCLEOTIDE SEQUENCE</scope>
    <source>
        <strain evidence="1">CBS 102833</strain>
    </source>
</reference>
<proteinExistence type="predicted"/>
<organism evidence="1 2">
    <name type="scientific">Coemansia furcata</name>
    <dbReference type="NCBI Taxonomy" id="417177"/>
    <lineage>
        <taxon>Eukaryota</taxon>
        <taxon>Fungi</taxon>
        <taxon>Fungi incertae sedis</taxon>
        <taxon>Zoopagomycota</taxon>
        <taxon>Kickxellomycotina</taxon>
        <taxon>Kickxellomycetes</taxon>
        <taxon>Kickxellales</taxon>
        <taxon>Kickxellaceae</taxon>
        <taxon>Coemansia</taxon>
    </lineage>
</organism>
<gene>
    <name evidence="1" type="ORF">H4S07_002052</name>
</gene>
<sequence>MNYPANTAGGSSSSGQPPVNDTRYVAPPPPPPALGLDMQYGPGGFYSQGSAHLYGTGSVSAYGPPLQYPVGRYMSSLDLHGAIQGSVCLPTGQPISTTSTTPAVFVNTKGNYLFSPGFLGY</sequence>
<evidence type="ECO:0000313" key="1">
    <source>
        <dbReference type="EMBL" id="KAJ2811459.1"/>
    </source>
</evidence>
<name>A0ACC1LM22_9FUNG</name>
<dbReference type="Proteomes" id="UP001140096">
    <property type="component" value="Unassembled WGS sequence"/>
</dbReference>
<evidence type="ECO:0000313" key="2">
    <source>
        <dbReference type="Proteomes" id="UP001140096"/>
    </source>
</evidence>
<dbReference type="EMBL" id="JANBUP010000434">
    <property type="protein sequence ID" value="KAJ2811459.1"/>
    <property type="molecule type" value="Genomic_DNA"/>
</dbReference>
<accession>A0ACC1LM22</accession>
<protein>
    <submittedName>
        <fullName evidence="1">Uncharacterized protein</fullName>
    </submittedName>
</protein>
<keyword evidence="2" id="KW-1185">Reference proteome</keyword>
<comment type="caution">
    <text evidence="1">The sequence shown here is derived from an EMBL/GenBank/DDBJ whole genome shotgun (WGS) entry which is preliminary data.</text>
</comment>